<feature type="region of interest" description="Disordered" evidence="1">
    <location>
        <begin position="279"/>
        <end position="309"/>
    </location>
</feature>
<dbReference type="FunCoup" id="A0A482X557">
    <property type="interactions" value="3"/>
</dbReference>
<dbReference type="EMBL" id="QKKF02017590">
    <property type="protein sequence ID" value="RZF40822.1"/>
    <property type="molecule type" value="Genomic_DNA"/>
</dbReference>
<dbReference type="PANTHER" id="PTHR22118">
    <property type="entry name" value="DYNEIN ASSEMBLY FACTOR 3, AXONEMAL"/>
    <property type="match status" value="1"/>
</dbReference>
<evidence type="ECO:0000256" key="1">
    <source>
        <dbReference type="SAM" id="MobiDB-lite"/>
    </source>
</evidence>
<feature type="domain" description="Dynein assembly factor 3 C-terminal" evidence="2">
    <location>
        <begin position="1"/>
        <end position="254"/>
    </location>
</feature>
<dbReference type="Proteomes" id="UP000291343">
    <property type="component" value="Unassembled WGS sequence"/>
</dbReference>
<feature type="compositionally biased region" description="Polar residues" evidence="1">
    <location>
        <begin position="299"/>
        <end position="309"/>
    </location>
</feature>
<dbReference type="GO" id="GO:0070286">
    <property type="term" value="P:axonemal dynein complex assembly"/>
    <property type="evidence" value="ECO:0007669"/>
    <property type="project" value="InterPro"/>
</dbReference>
<dbReference type="Pfam" id="PF14740">
    <property type="entry name" value="DUF4471"/>
    <property type="match status" value="1"/>
</dbReference>
<sequence length="309" mass="35984">MKLRERHHGERINSREYSKWRESGIAFAWLETEMSEKNLTLINGIFQHQDRILHHGFLGDQISAPYIAFGLDCEDEEMLKTQNGIHLKRSTDIMFRNLSRMFWEIEHQTPYSPTDEKDSLNLGVVVTELTENIQKPVDLEQPSEKPKPNDPLKKEPKKRDNYSSIPLPNFKVTFLPPSTITDFPHKQKFKNFFDLIWISQNLLKKVSGDLFTMAKNEAVVLVENRNYLVSLSKEEFEKTPTEIDSIMKLSSCEIVQPFDLNRDAFAKYKFQNKSRPNDDELIGNIDTNKSQTEVEDIPNKQTLCESKSE</sequence>
<organism evidence="3 4">
    <name type="scientific">Laodelphax striatellus</name>
    <name type="common">Small brown planthopper</name>
    <name type="synonym">Delphax striatella</name>
    <dbReference type="NCBI Taxonomy" id="195883"/>
    <lineage>
        <taxon>Eukaryota</taxon>
        <taxon>Metazoa</taxon>
        <taxon>Ecdysozoa</taxon>
        <taxon>Arthropoda</taxon>
        <taxon>Hexapoda</taxon>
        <taxon>Insecta</taxon>
        <taxon>Pterygota</taxon>
        <taxon>Neoptera</taxon>
        <taxon>Paraneoptera</taxon>
        <taxon>Hemiptera</taxon>
        <taxon>Auchenorrhyncha</taxon>
        <taxon>Fulgoroidea</taxon>
        <taxon>Delphacidae</taxon>
        <taxon>Criomorphinae</taxon>
        <taxon>Laodelphax</taxon>
    </lineage>
</organism>
<name>A0A482X557_LAOST</name>
<gene>
    <name evidence="3" type="ORF">LSTR_LSTR003332</name>
</gene>
<dbReference type="OrthoDB" id="538817at2759"/>
<accession>A0A482X557</accession>
<proteinExistence type="predicted"/>
<feature type="region of interest" description="Disordered" evidence="1">
    <location>
        <begin position="135"/>
        <end position="164"/>
    </location>
</feature>
<comment type="caution">
    <text evidence="3">The sequence shown here is derived from an EMBL/GenBank/DDBJ whole genome shotgun (WGS) entry which is preliminary data.</text>
</comment>
<dbReference type="InterPro" id="IPR028235">
    <property type="entry name" value="DNAAF3_C"/>
</dbReference>
<reference evidence="3 4" key="1">
    <citation type="journal article" date="2017" name="Gigascience">
        <title>Genome sequence of the small brown planthopper, Laodelphax striatellus.</title>
        <authorList>
            <person name="Zhu J."/>
            <person name="Jiang F."/>
            <person name="Wang X."/>
            <person name="Yang P."/>
            <person name="Bao Y."/>
            <person name="Zhao W."/>
            <person name="Wang W."/>
            <person name="Lu H."/>
            <person name="Wang Q."/>
            <person name="Cui N."/>
            <person name="Li J."/>
            <person name="Chen X."/>
            <person name="Luo L."/>
            <person name="Yu J."/>
            <person name="Kang L."/>
            <person name="Cui F."/>
        </authorList>
    </citation>
    <scope>NUCLEOTIDE SEQUENCE [LARGE SCALE GENOMIC DNA]</scope>
    <source>
        <strain evidence="3">Lst14</strain>
    </source>
</reference>
<protein>
    <recommendedName>
        <fullName evidence="2">Dynein assembly factor 3 C-terminal domain-containing protein</fullName>
    </recommendedName>
</protein>
<dbReference type="InParanoid" id="A0A482X557"/>
<evidence type="ECO:0000313" key="3">
    <source>
        <dbReference type="EMBL" id="RZF40822.1"/>
    </source>
</evidence>
<dbReference type="AlphaFoldDB" id="A0A482X557"/>
<evidence type="ECO:0000259" key="2">
    <source>
        <dbReference type="Pfam" id="PF14740"/>
    </source>
</evidence>
<keyword evidence="4" id="KW-1185">Reference proteome</keyword>
<dbReference type="GO" id="GO:0044458">
    <property type="term" value="P:motile cilium assembly"/>
    <property type="evidence" value="ECO:0007669"/>
    <property type="project" value="TreeGrafter"/>
</dbReference>
<dbReference type="STRING" id="195883.A0A482X557"/>
<feature type="compositionally biased region" description="Basic and acidic residues" evidence="1">
    <location>
        <begin position="142"/>
        <end position="161"/>
    </location>
</feature>
<dbReference type="PANTHER" id="PTHR22118:SF14">
    <property type="entry name" value="DYNEIN AXONEMAL ASSEMBLY FACTOR 3"/>
    <property type="match status" value="1"/>
</dbReference>
<evidence type="ECO:0000313" key="4">
    <source>
        <dbReference type="Proteomes" id="UP000291343"/>
    </source>
</evidence>
<dbReference type="InterPro" id="IPR039304">
    <property type="entry name" value="DNAAF3"/>
</dbReference>